<feature type="compositionally biased region" description="Low complexity" evidence="1">
    <location>
        <begin position="49"/>
        <end position="72"/>
    </location>
</feature>
<protein>
    <recommendedName>
        <fullName evidence="4">Chemotaxis protein</fullName>
    </recommendedName>
</protein>
<evidence type="ECO:0000313" key="2">
    <source>
        <dbReference type="EMBL" id="GAA5032409.1"/>
    </source>
</evidence>
<feature type="region of interest" description="Disordered" evidence="1">
    <location>
        <begin position="1"/>
        <end position="80"/>
    </location>
</feature>
<organism evidence="2 3">
    <name type="scientific">Terrabacter aeriphilus</name>
    <dbReference type="NCBI Taxonomy" id="515662"/>
    <lineage>
        <taxon>Bacteria</taxon>
        <taxon>Bacillati</taxon>
        <taxon>Actinomycetota</taxon>
        <taxon>Actinomycetes</taxon>
        <taxon>Micrococcales</taxon>
        <taxon>Intrasporangiaceae</taxon>
        <taxon>Terrabacter</taxon>
    </lineage>
</organism>
<evidence type="ECO:0000313" key="3">
    <source>
        <dbReference type="Proteomes" id="UP001500427"/>
    </source>
</evidence>
<name>A0ABP9JJE2_9MICO</name>
<keyword evidence="3" id="KW-1185">Reference proteome</keyword>
<sequence>MSNDDTNPPEGDSAAAQGSGDDAERGNLDGSNATDEPRDRSLDQAAGNGSFDQVSDQSSDSETSDTSDLGESGQDNGLND</sequence>
<proteinExistence type="predicted"/>
<dbReference type="RefSeq" id="WP_345508437.1">
    <property type="nucleotide sequence ID" value="NZ_BAABIW010000020.1"/>
</dbReference>
<feature type="compositionally biased region" description="Low complexity" evidence="1">
    <location>
        <begin position="11"/>
        <end position="20"/>
    </location>
</feature>
<dbReference type="Proteomes" id="UP001500427">
    <property type="component" value="Unassembled WGS sequence"/>
</dbReference>
<evidence type="ECO:0008006" key="4">
    <source>
        <dbReference type="Google" id="ProtNLM"/>
    </source>
</evidence>
<comment type="caution">
    <text evidence="2">The sequence shown here is derived from an EMBL/GenBank/DDBJ whole genome shotgun (WGS) entry which is preliminary data.</text>
</comment>
<dbReference type="EMBL" id="BAABIW010000020">
    <property type="protein sequence ID" value="GAA5032409.1"/>
    <property type="molecule type" value="Genomic_DNA"/>
</dbReference>
<gene>
    <name evidence="2" type="ORF">GCM10023258_31330</name>
</gene>
<accession>A0ABP9JJE2</accession>
<reference evidence="3" key="1">
    <citation type="journal article" date="2019" name="Int. J. Syst. Evol. Microbiol.">
        <title>The Global Catalogue of Microorganisms (GCM) 10K type strain sequencing project: providing services to taxonomists for standard genome sequencing and annotation.</title>
        <authorList>
            <consortium name="The Broad Institute Genomics Platform"/>
            <consortium name="The Broad Institute Genome Sequencing Center for Infectious Disease"/>
            <person name="Wu L."/>
            <person name="Ma J."/>
        </authorList>
    </citation>
    <scope>NUCLEOTIDE SEQUENCE [LARGE SCALE GENOMIC DNA]</scope>
    <source>
        <strain evidence="3">JCM 17687</strain>
    </source>
</reference>
<evidence type="ECO:0000256" key="1">
    <source>
        <dbReference type="SAM" id="MobiDB-lite"/>
    </source>
</evidence>